<dbReference type="OMA" id="ETHMEFT"/>
<dbReference type="STRING" id="407821.A0A087UZN2"/>
<dbReference type="InterPro" id="IPR020234">
    <property type="entry name" value="Mite_allergen_group-7"/>
</dbReference>
<organism evidence="3 4">
    <name type="scientific">Stegodyphus mimosarum</name>
    <name type="common">African social velvet spider</name>
    <dbReference type="NCBI Taxonomy" id="407821"/>
    <lineage>
        <taxon>Eukaryota</taxon>
        <taxon>Metazoa</taxon>
        <taxon>Ecdysozoa</taxon>
        <taxon>Arthropoda</taxon>
        <taxon>Chelicerata</taxon>
        <taxon>Arachnida</taxon>
        <taxon>Araneae</taxon>
        <taxon>Araneomorphae</taxon>
        <taxon>Entelegynae</taxon>
        <taxon>Eresoidea</taxon>
        <taxon>Eresidae</taxon>
        <taxon>Stegodyphus</taxon>
    </lineage>
</organism>
<sequence length="374" mass="41666">MKSLYLYCILLVVFVATATSKSVGSYYDDDAVERGDAYVDKLIKDMMEDRGHEYDPYVMEDSVVGFSRKVAFVNISGEAKLHNGYIAGLKTLHRPDHCSLKEKNDRLYVKADLGAGILKFQYEGTVKFMNWGPTVTVHGELSYIEVHMEFSVDAKTGENGTLHRFAIDDIKGLKVWITGLGPLNWAVNPIIKGVNTVFKRFVKYLLENKVKHHIADRLPNFKFPVEGEDIETTTESIIVTAETEATEQTEEPITTEGPVETEEPITTEGPVETEEPITTEGPVETEEPITTEGPVETEEPITTEGPVETEEPITTEGPVETEEPITTEGPVETEEPPETEGPVETEEPLEMEGPVETEEPEEPEEADFEVVDII</sequence>
<proteinExistence type="predicted"/>
<dbReference type="Pfam" id="PF16984">
    <property type="entry name" value="Grp7_allergen"/>
    <property type="match status" value="1"/>
</dbReference>
<feature type="compositionally biased region" description="Acidic residues" evidence="1">
    <location>
        <begin position="259"/>
        <end position="374"/>
    </location>
</feature>
<keyword evidence="2" id="KW-0732">Signal</keyword>
<keyword evidence="4" id="KW-1185">Reference proteome</keyword>
<dbReference type="InterPro" id="IPR038602">
    <property type="entry name" value="Mite_allergen_7_sf"/>
</dbReference>
<feature type="signal peptide" evidence="2">
    <location>
        <begin position="1"/>
        <end position="20"/>
    </location>
</feature>
<dbReference type="AlphaFoldDB" id="A0A087UZN2"/>
<reference evidence="3 4" key="1">
    <citation type="submission" date="2013-11" db="EMBL/GenBank/DDBJ databases">
        <title>Genome sequencing of Stegodyphus mimosarum.</title>
        <authorList>
            <person name="Bechsgaard J."/>
        </authorList>
    </citation>
    <scope>NUCLEOTIDE SEQUENCE [LARGE SCALE GENOMIC DNA]</scope>
</reference>
<feature type="non-terminal residue" evidence="3">
    <location>
        <position position="374"/>
    </location>
</feature>
<dbReference type="EMBL" id="KK122496">
    <property type="protein sequence ID" value="KFM82821.1"/>
    <property type="molecule type" value="Genomic_DNA"/>
</dbReference>
<evidence type="ECO:0000256" key="1">
    <source>
        <dbReference type="SAM" id="MobiDB-lite"/>
    </source>
</evidence>
<evidence type="ECO:0000313" key="3">
    <source>
        <dbReference type="EMBL" id="KFM82821.1"/>
    </source>
</evidence>
<evidence type="ECO:0000313" key="4">
    <source>
        <dbReference type="Proteomes" id="UP000054359"/>
    </source>
</evidence>
<evidence type="ECO:0000256" key="2">
    <source>
        <dbReference type="SAM" id="SignalP"/>
    </source>
</evidence>
<gene>
    <name evidence="3" type="ORF">X975_20302</name>
</gene>
<protein>
    <submittedName>
        <fullName evidence="3">Antigen AG231</fullName>
    </submittedName>
</protein>
<dbReference type="OrthoDB" id="10398066at2759"/>
<dbReference type="Proteomes" id="UP000054359">
    <property type="component" value="Unassembled WGS sequence"/>
</dbReference>
<dbReference type="Gene3D" id="3.15.10.50">
    <property type="match status" value="1"/>
</dbReference>
<accession>A0A087UZN2</accession>
<name>A0A087UZN2_STEMI</name>
<feature type="region of interest" description="Disordered" evidence="1">
    <location>
        <begin position="243"/>
        <end position="374"/>
    </location>
</feature>
<feature type="chain" id="PRO_5001831124" evidence="2">
    <location>
        <begin position="21"/>
        <end position="374"/>
    </location>
</feature>